<keyword evidence="2" id="KW-0441">Lipid A biosynthesis</keyword>
<keyword evidence="4" id="KW-0443">Lipid metabolism</keyword>
<name>A0A368BRT5_9GAMM</name>
<feature type="domain" description="UDP N-acetylglucosamine O-acyltransferase C-terminal" evidence="6">
    <location>
        <begin position="173"/>
        <end position="253"/>
    </location>
</feature>
<evidence type="ECO:0000313" key="8">
    <source>
        <dbReference type="Proteomes" id="UP000253307"/>
    </source>
</evidence>
<dbReference type="Pfam" id="PF13720">
    <property type="entry name" value="Acetyltransf_11"/>
    <property type="match status" value="1"/>
</dbReference>
<dbReference type="InterPro" id="IPR011004">
    <property type="entry name" value="Trimer_LpxA-like_sf"/>
</dbReference>
<gene>
    <name evidence="7" type="ORF">DBW96_03945</name>
</gene>
<dbReference type="Pfam" id="PF00132">
    <property type="entry name" value="Hexapep"/>
    <property type="match status" value="1"/>
</dbReference>
<dbReference type="Proteomes" id="UP000253307">
    <property type="component" value="Unassembled WGS sequence"/>
</dbReference>
<sequence>MSDQSFIHPSAKVDSSATIGPFCFIGEGVTVGPECELKSHVVIKGPTTIGPKNVFYQFCTVGEDTPDKKFQGEKTTLQIGEGNIFREGFTAHRGTVQDKSTTVIGDYNLFMAYSHVAHDCVVGNNNVFANNSGIAGHVNVGNFATLGAVSLIHQFCNVGSYAFTGLNTVITMDIPAFVKVAANPARPIGLNTIGMQRNGFSDDEIAVLKKAYRIVYRKGYSLEDAISSLNELDINQKGLKEFIESIEQSSRGLLR</sequence>
<keyword evidence="5 7" id="KW-0012">Acyltransferase</keyword>
<evidence type="ECO:0000256" key="3">
    <source>
        <dbReference type="ARBA" id="ARBA00022679"/>
    </source>
</evidence>
<accession>A0A368BRT5</accession>
<dbReference type="GO" id="GO:0009245">
    <property type="term" value="P:lipid A biosynthetic process"/>
    <property type="evidence" value="ECO:0007669"/>
    <property type="project" value="UniProtKB-KW"/>
</dbReference>
<dbReference type="PIRSF" id="PIRSF000456">
    <property type="entry name" value="UDP-GlcNAc_acltr"/>
    <property type="match status" value="1"/>
</dbReference>
<dbReference type="CDD" id="cd03351">
    <property type="entry name" value="LbH_UDP-GlcNAc_AT"/>
    <property type="match status" value="1"/>
</dbReference>
<comment type="caution">
    <text evidence="7">The sequence shown here is derived from an EMBL/GenBank/DDBJ whole genome shotgun (WGS) entry which is preliminary data.</text>
</comment>
<dbReference type="Gene3D" id="2.160.10.10">
    <property type="entry name" value="Hexapeptide repeat proteins"/>
    <property type="match status" value="1"/>
</dbReference>
<dbReference type="InterPro" id="IPR010137">
    <property type="entry name" value="Lipid_A_LpxA"/>
</dbReference>
<dbReference type="PANTHER" id="PTHR43480">
    <property type="entry name" value="ACYL-[ACYL-CARRIER-PROTEIN]--UDP-N-ACETYLGLUCOSAMINE O-ACYLTRANSFERASE"/>
    <property type="match status" value="1"/>
</dbReference>
<evidence type="ECO:0000256" key="5">
    <source>
        <dbReference type="ARBA" id="ARBA00023315"/>
    </source>
</evidence>
<keyword evidence="1" id="KW-0444">Lipid biosynthesis</keyword>
<dbReference type="InterPro" id="IPR001451">
    <property type="entry name" value="Hexapep"/>
</dbReference>
<dbReference type="InterPro" id="IPR029098">
    <property type="entry name" value="Acetyltransf_C"/>
</dbReference>
<dbReference type="Gene3D" id="1.20.1180.10">
    <property type="entry name" value="Udp N-acetylglucosamine O-acyltransferase, C-terminal domain"/>
    <property type="match status" value="1"/>
</dbReference>
<dbReference type="EMBL" id="QOPE01000032">
    <property type="protein sequence ID" value="RCL40013.1"/>
    <property type="molecule type" value="Genomic_DNA"/>
</dbReference>
<dbReference type="NCBIfam" id="NF003657">
    <property type="entry name" value="PRK05289.1"/>
    <property type="match status" value="1"/>
</dbReference>
<keyword evidence="3 7" id="KW-0808">Transferase</keyword>
<dbReference type="EC" id="2.3.1.129" evidence="7"/>
<reference evidence="7 8" key="1">
    <citation type="journal article" date="2018" name="Microbiome">
        <title>Fine metagenomic profile of the Mediterranean stratified and mixed water columns revealed by assembly and recruitment.</title>
        <authorList>
            <person name="Haro-Moreno J.M."/>
            <person name="Lopez-Perez M."/>
            <person name="De La Torre J.R."/>
            <person name="Picazo A."/>
            <person name="Camacho A."/>
            <person name="Rodriguez-Valera F."/>
        </authorList>
    </citation>
    <scope>NUCLEOTIDE SEQUENCE [LARGE SCALE GENOMIC DNA]</scope>
    <source>
        <strain evidence="7">MED-G82</strain>
    </source>
</reference>
<dbReference type="InterPro" id="IPR037157">
    <property type="entry name" value="Acetyltransf_C_sf"/>
</dbReference>
<evidence type="ECO:0000256" key="2">
    <source>
        <dbReference type="ARBA" id="ARBA00022556"/>
    </source>
</evidence>
<organism evidence="7 8">
    <name type="scientific">SAR86 cluster bacterium</name>
    <dbReference type="NCBI Taxonomy" id="2030880"/>
    <lineage>
        <taxon>Bacteria</taxon>
        <taxon>Pseudomonadati</taxon>
        <taxon>Pseudomonadota</taxon>
        <taxon>Gammaproteobacteria</taxon>
        <taxon>SAR86 cluster</taxon>
    </lineage>
</organism>
<dbReference type="PANTHER" id="PTHR43480:SF1">
    <property type="entry name" value="ACYL-[ACYL-CARRIER-PROTEIN]--UDP-N-ACETYLGLUCOSAMINE O-ACYLTRANSFERASE, MITOCHONDRIAL-RELATED"/>
    <property type="match status" value="1"/>
</dbReference>
<dbReference type="GO" id="GO:0008780">
    <property type="term" value="F:acyl-[acyl-carrier-protein]-UDP-N-acetylglucosamine O-acyltransferase activity"/>
    <property type="evidence" value="ECO:0007669"/>
    <property type="project" value="UniProtKB-EC"/>
</dbReference>
<dbReference type="NCBIfam" id="TIGR01852">
    <property type="entry name" value="lipid_A_lpxA"/>
    <property type="match status" value="1"/>
</dbReference>
<proteinExistence type="predicted"/>
<evidence type="ECO:0000256" key="1">
    <source>
        <dbReference type="ARBA" id="ARBA00022516"/>
    </source>
</evidence>
<dbReference type="GO" id="GO:0016020">
    <property type="term" value="C:membrane"/>
    <property type="evidence" value="ECO:0007669"/>
    <property type="project" value="GOC"/>
</dbReference>
<protein>
    <submittedName>
        <fullName evidence="7">Acyl-ACP--UDP-N-acetylglucosamine O-acyltransferase</fullName>
        <ecNumber evidence="7">2.3.1.129</ecNumber>
    </submittedName>
</protein>
<dbReference type="SUPFAM" id="SSF51161">
    <property type="entry name" value="Trimeric LpxA-like enzymes"/>
    <property type="match status" value="1"/>
</dbReference>
<dbReference type="AlphaFoldDB" id="A0A368BRT5"/>
<evidence type="ECO:0000259" key="6">
    <source>
        <dbReference type="Pfam" id="PF13720"/>
    </source>
</evidence>
<evidence type="ECO:0000256" key="4">
    <source>
        <dbReference type="ARBA" id="ARBA00023098"/>
    </source>
</evidence>
<evidence type="ECO:0000313" key="7">
    <source>
        <dbReference type="EMBL" id="RCL40013.1"/>
    </source>
</evidence>